<evidence type="ECO:0000256" key="8">
    <source>
        <dbReference type="ARBA" id="ARBA00022840"/>
    </source>
</evidence>
<dbReference type="GO" id="GO:0005524">
    <property type="term" value="F:ATP binding"/>
    <property type="evidence" value="ECO:0007669"/>
    <property type="project" value="UniProtKB-KW"/>
</dbReference>
<evidence type="ECO:0000313" key="12">
    <source>
        <dbReference type="Proteomes" id="UP000198346"/>
    </source>
</evidence>
<dbReference type="Pfam" id="PF02367">
    <property type="entry name" value="TsaE"/>
    <property type="match status" value="1"/>
</dbReference>
<proteinExistence type="inferred from homology"/>
<dbReference type="GO" id="GO:0005737">
    <property type="term" value="C:cytoplasm"/>
    <property type="evidence" value="ECO:0007669"/>
    <property type="project" value="UniProtKB-SubCell"/>
</dbReference>
<evidence type="ECO:0000256" key="6">
    <source>
        <dbReference type="ARBA" id="ARBA00022723"/>
    </source>
</evidence>
<evidence type="ECO:0000313" key="11">
    <source>
        <dbReference type="EMBL" id="SNT68172.1"/>
    </source>
</evidence>
<name>A0A239PK34_9PROT</name>
<evidence type="ECO:0000256" key="9">
    <source>
        <dbReference type="ARBA" id="ARBA00022842"/>
    </source>
</evidence>
<dbReference type="SUPFAM" id="SSF52540">
    <property type="entry name" value="P-loop containing nucleoside triphosphate hydrolases"/>
    <property type="match status" value="1"/>
</dbReference>
<reference evidence="11 12" key="1">
    <citation type="submission" date="2017-07" db="EMBL/GenBank/DDBJ databases">
        <authorList>
            <person name="Sun Z.S."/>
            <person name="Albrecht U."/>
            <person name="Echele G."/>
            <person name="Lee C.C."/>
        </authorList>
    </citation>
    <scope>NUCLEOTIDE SEQUENCE [LARGE SCALE GENOMIC DNA]</scope>
    <source>
        <strain evidence="11 12">CGMCC 1.12710</strain>
    </source>
</reference>
<dbReference type="PANTHER" id="PTHR33540:SF2">
    <property type="entry name" value="TRNA THREONYLCARBAMOYLADENOSINE BIOSYNTHESIS PROTEIN TSAE"/>
    <property type="match status" value="1"/>
</dbReference>
<keyword evidence="6" id="KW-0479">Metal-binding</keyword>
<sequence length="157" mass="16575">MDDGLFLPHEAATAALGARLAPLARAGDAIGLSGPLGAGKTTLARGLIGALTGARETPSPTFALVEPYEVRPGAPDGFTLWHFDLYRLEKAEDVWELGWEEALETGAALIEWPERVAALLPARALVLRLEPEGAGRRVRFAGGGDWPDRLARAGVAA</sequence>
<keyword evidence="4" id="KW-0963">Cytoplasm</keyword>
<evidence type="ECO:0000256" key="5">
    <source>
        <dbReference type="ARBA" id="ARBA00022694"/>
    </source>
</evidence>
<organism evidence="11 12">
    <name type="scientific">Amphiplicatus metriothermophilus</name>
    <dbReference type="NCBI Taxonomy" id="1519374"/>
    <lineage>
        <taxon>Bacteria</taxon>
        <taxon>Pseudomonadati</taxon>
        <taxon>Pseudomonadota</taxon>
        <taxon>Alphaproteobacteria</taxon>
        <taxon>Parvularculales</taxon>
        <taxon>Parvularculaceae</taxon>
        <taxon>Amphiplicatus</taxon>
    </lineage>
</organism>
<gene>
    <name evidence="11" type="ORF">SAMN06297382_0668</name>
</gene>
<evidence type="ECO:0000256" key="3">
    <source>
        <dbReference type="ARBA" id="ARBA00019010"/>
    </source>
</evidence>
<keyword evidence="12" id="KW-1185">Reference proteome</keyword>
<dbReference type="Gene3D" id="3.40.50.300">
    <property type="entry name" value="P-loop containing nucleotide triphosphate hydrolases"/>
    <property type="match status" value="1"/>
</dbReference>
<evidence type="ECO:0000256" key="10">
    <source>
        <dbReference type="ARBA" id="ARBA00032441"/>
    </source>
</evidence>
<dbReference type="PANTHER" id="PTHR33540">
    <property type="entry name" value="TRNA THREONYLCARBAMOYLADENOSINE BIOSYNTHESIS PROTEIN TSAE"/>
    <property type="match status" value="1"/>
</dbReference>
<evidence type="ECO:0000256" key="2">
    <source>
        <dbReference type="ARBA" id="ARBA00007599"/>
    </source>
</evidence>
<dbReference type="EMBL" id="FZQA01000001">
    <property type="protein sequence ID" value="SNT68172.1"/>
    <property type="molecule type" value="Genomic_DNA"/>
</dbReference>
<evidence type="ECO:0000256" key="7">
    <source>
        <dbReference type="ARBA" id="ARBA00022741"/>
    </source>
</evidence>
<dbReference type="AlphaFoldDB" id="A0A239PK34"/>
<keyword evidence="5" id="KW-0819">tRNA processing</keyword>
<dbReference type="OrthoDB" id="9809275at2"/>
<comment type="similarity">
    <text evidence="2">Belongs to the TsaE family.</text>
</comment>
<dbReference type="NCBIfam" id="TIGR00150">
    <property type="entry name" value="T6A_YjeE"/>
    <property type="match status" value="1"/>
</dbReference>
<keyword evidence="9" id="KW-0460">Magnesium</keyword>
<dbReference type="GO" id="GO:0046872">
    <property type="term" value="F:metal ion binding"/>
    <property type="evidence" value="ECO:0007669"/>
    <property type="project" value="UniProtKB-KW"/>
</dbReference>
<keyword evidence="7" id="KW-0547">Nucleotide-binding</keyword>
<evidence type="ECO:0000256" key="4">
    <source>
        <dbReference type="ARBA" id="ARBA00022490"/>
    </source>
</evidence>
<dbReference type="RefSeq" id="WP_089411140.1">
    <property type="nucleotide sequence ID" value="NZ_FZQA01000001.1"/>
</dbReference>
<comment type="subcellular location">
    <subcellularLocation>
        <location evidence="1">Cytoplasm</location>
    </subcellularLocation>
</comment>
<dbReference type="GO" id="GO:0002949">
    <property type="term" value="P:tRNA threonylcarbamoyladenosine modification"/>
    <property type="evidence" value="ECO:0007669"/>
    <property type="project" value="InterPro"/>
</dbReference>
<protein>
    <recommendedName>
        <fullName evidence="3">tRNA threonylcarbamoyladenosine biosynthesis protein TsaE</fullName>
    </recommendedName>
    <alternativeName>
        <fullName evidence="10">t(6)A37 threonylcarbamoyladenosine biosynthesis protein TsaE</fullName>
    </alternativeName>
</protein>
<evidence type="ECO:0000256" key="1">
    <source>
        <dbReference type="ARBA" id="ARBA00004496"/>
    </source>
</evidence>
<accession>A0A239PK34</accession>
<dbReference type="Proteomes" id="UP000198346">
    <property type="component" value="Unassembled WGS sequence"/>
</dbReference>
<dbReference type="InterPro" id="IPR003442">
    <property type="entry name" value="T6A_TsaE"/>
</dbReference>
<keyword evidence="8" id="KW-0067">ATP-binding</keyword>
<dbReference type="InterPro" id="IPR027417">
    <property type="entry name" value="P-loop_NTPase"/>
</dbReference>